<organism evidence="2 3">
    <name type="scientific">Ktedonospora formicarum</name>
    <dbReference type="NCBI Taxonomy" id="2778364"/>
    <lineage>
        <taxon>Bacteria</taxon>
        <taxon>Bacillati</taxon>
        <taxon>Chloroflexota</taxon>
        <taxon>Ktedonobacteria</taxon>
        <taxon>Ktedonobacterales</taxon>
        <taxon>Ktedonobacteraceae</taxon>
        <taxon>Ktedonospora</taxon>
    </lineage>
</organism>
<reference evidence="2" key="1">
    <citation type="submission" date="2020-10" db="EMBL/GenBank/DDBJ databases">
        <title>Taxonomic study of unclassified bacteria belonging to the class Ktedonobacteria.</title>
        <authorList>
            <person name="Yabe S."/>
            <person name="Wang C.M."/>
            <person name="Zheng Y."/>
            <person name="Sakai Y."/>
            <person name="Cavaletti L."/>
            <person name="Monciardini P."/>
            <person name="Donadio S."/>
        </authorList>
    </citation>
    <scope>NUCLEOTIDE SEQUENCE</scope>
    <source>
        <strain evidence="2">SOSP1-1</strain>
    </source>
</reference>
<keyword evidence="3" id="KW-1185">Reference proteome</keyword>
<feature type="transmembrane region" description="Helical" evidence="1">
    <location>
        <begin position="41"/>
        <end position="64"/>
    </location>
</feature>
<evidence type="ECO:0000313" key="3">
    <source>
        <dbReference type="Proteomes" id="UP000612362"/>
    </source>
</evidence>
<evidence type="ECO:0000256" key="1">
    <source>
        <dbReference type="SAM" id="Phobius"/>
    </source>
</evidence>
<sequence length="145" mass="16943">MPEHEDTPLSDLSRIERWIIQVSKAERTHHKFVLSIPGIRWYGLLALILLLLYFLFIGKLLLAGNSPQSYWVAMLLGIGITLACLFALVKAILTFVPKHRQQMETLYRETVEQDTQHIHRLTQSMVERQEQQHSLYYQARNKRGS</sequence>
<dbReference type="EMBL" id="BNJF01000004">
    <property type="protein sequence ID" value="GHO48507.1"/>
    <property type="molecule type" value="Genomic_DNA"/>
</dbReference>
<gene>
    <name evidence="2" type="ORF">KSX_66700</name>
</gene>
<accession>A0A8J3MTS2</accession>
<keyword evidence="1" id="KW-0812">Transmembrane</keyword>
<proteinExistence type="predicted"/>
<dbReference type="Proteomes" id="UP000612362">
    <property type="component" value="Unassembled WGS sequence"/>
</dbReference>
<name>A0A8J3MTS2_9CHLR</name>
<dbReference type="RefSeq" id="WP_220197710.1">
    <property type="nucleotide sequence ID" value="NZ_BNJF01000004.1"/>
</dbReference>
<feature type="transmembrane region" description="Helical" evidence="1">
    <location>
        <begin position="70"/>
        <end position="93"/>
    </location>
</feature>
<evidence type="ECO:0000313" key="2">
    <source>
        <dbReference type="EMBL" id="GHO48507.1"/>
    </source>
</evidence>
<keyword evidence="1" id="KW-1133">Transmembrane helix</keyword>
<comment type="caution">
    <text evidence="2">The sequence shown here is derived from an EMBL/GenBank/DDBJ whole genome shotgun (WGS) entry which is preliminary data.</text>
</comment>
<protein>
    <submittedName>
        <fullName evidence="2">Uncharacterized protein</fullName>
    </submittedName>
</protein>
<keyword evidence="1" id="KW-0472">Membrane</keyword>
<dbReference type="AlphaFoldDB" id="A0A8J3MTS2"/>